<proteinExistence type="predicted"/>
<dbReference type="PANTHER" id="PTHR37938">
    <property type="entry name" value="BLL0215 PROTEIN"/>
    <property type="match status" value="1"/>
</dbReference>
<name>A0A934IRP6_9HYPH</name>
<dbReference type="Proteomes" id="UP000609531">
    <property type="component" value="Unassembled WGS sequence"/>
</dbReference>
<feature type="domain" description="YdbS-like PH" evidence="2">
    <location>
        <begin position="47"/>
        <end position="117"/>
    </location>
</feature>
<dbReference type="PANTHER" id="PTHR37938:SF1">
    <property type="entry name" value="BLL0215 PROTEIN"/>
    <property type="match status" value="1"/>
</dbReference>
<keyword evidence="1" id="KW-0472">Membrane</keyword>
<protein>
    <submittedName>
        <fullName evidence="3">PH domain-containing protein</fullName>
    </submittedName>
</protein>
<organism evidence="3 4">
    <name type="scientific">Acuticoccus mangrovi</name>
    <dbReference type="NCBI Taxonomy" id="2796142"/>
    <lineage>
        <taxon>Bacteria</taxon>
        <taxon>Pseudomonadati</taxon>
        <taxon>Pseudomonadota</taxon>
        <taxon>Alphaproteobacteria</taxon>
        <taxon>Hyphomicrobiales</taxon>
        <taxon>Amorphaceae</taxon>
        <taxon>Acuticoccus</taxon>
    </lineage>
</organism>
<feature type="transmembrane region" description="Helical" evidence="1">
    <location>
        <begin position="19"/>
        <end position="40"/>
    </location>
</feature>
<keyword evidence="1" id="KW-0812">Transmembrane</keyword>
<reference evidence="3" key="1">
    <citation type="submission" date="2020-12" db="EMBL/GenBank/DDBJ databases">
        <title>Bacterial taxonomy.</title>
        <authorList>
            <person name="Pan X."/>
        </authorList>
    </citation>
    <scope>NUCLEOTIDE SEQUENCE</scope>
    <source>
        <strain evidence="3">B2012</strain>
    </source>
</reference>
<keyword evidence="4" id="KW-1185">Reference proteome</keyword>
<sequence length="124" mass="13969">MTPTYREHPTMFADEPGKFILACLLVPFGVGIIWLVWWYITNRSALVTIDEERVTLRRGIFSKESVEVEMGSIRAVRVDQSFVDRIFNCGILKVYTAGDNPEIVQAGLPDPDRLRAALRSARGA</sequence>
<dbReference type="Pfam" id="PF03703">
    <property type="entry name" value="bPH_2"/>
    <property type="match status" value="1"/>
</dbReference>
<evidence type="ECO:0000313" key="3">
    <source>
        <dbReference type="EMBL" id="MBJ3777413.1"/>
    </source>
</evidence>
<accession>A0A934IRP6</accession>
<comment type="caution">
    <text evidence="3">The sequence shown here is derived from an EMBL/GenBank/DDBJ whole genome shotgun (WGS) entry which is preliminary data.</text>
</comment>
<keyword evidence="1" id="KW-1133">Transmembrane helix</keyword>
<dbReference type="RefSeq" id="WP_198883318.1">
    <property type="nucleotide sequence ID" value="NZ_JAEKJA010000015.1"/>
</dbReference>
<evidence type="ECO:0000256" key="1">
    <source>
        <dbReference type="SAM" id="Phobius"/>
    </source>
</evidence>
<evidence type="ECO:0000313" key="4">
    <source>
        <dbReference type="Proteomes" id="UP000609531"/>
    </source>
</evidence>
<evidence type="ECO:0000259" key="2">
    <source>
        <dbReference type="Pfam" id="PF03703"/>
    </source>
</evidence>
<gene>
    <name evidence="3" type="ORF">JCR33_17025</name>
</gene>
<dbReference type="InterPro" id="IPR005182">
    <property type="entry name" value="YdbS-like_PH"/>
</dbReference>
<dbReference type="EMBL" id="JAEKJA010000015">
    <property type="protein sequence ID" value="MBJ3777413.1"/>
    <property type="molecule type" value="Genomic_DNA"/>
</dbReference>
<dbReference type="AlphaFoldDB" id="A0A934IRP6"/>